<organism evidence="1 2">
    <name type="scientific">Thelohanellus kitauei</name>
    <name type="common">Myxosporean</name>
    <dbReference type="NCBI Taxonomy" id="669202"/>
    <lineage>
        <taxon>Eukaryota</taxon>
        <taxon>Metazoa</taxon>
        <taxon>Cnidaria</taxon>
        <taxon>Myxozoa</taxon>
        <taxon>Myxosporea</taxon>
        <taxon>Bivalvulida</taxon>
        <taxon>Platysporina</taxon>
        <taxon>Myxobolidae</taxon>
        <taxon>Thelohanellus</taxon>
    </lineage>
</organism>
<evidence type="ECO:0000313" key="2">
    <source>
        <dbReference type="Proteomes" id="UP000031668"/>
    </source>
</evidence>
<comment type="caution">
    <text evidence="1">The sequence shown here is derived from an EMBL/GenBank/DDBJ whole genome shotgun (WGS) entry which is preliminary data.</text>
</comment>
<protein>
    <submittedName>
        <fullName evidence="1">Uncharacterized protein</fullName>
    </submittedName>
</protein>
<evidence type="ECO:0000313" key="1">
    <source>
        <dbReference type="EMBL" id="KII70548.1"/>
    </source>
</evidence>
<dbReference type="AlphaFoldDB" id="A0A0C2JMF1"/>
<dbReference type="Proteomes" id="UP000031668">
    <property type="component" value="Unassembled WGS sequence"/>
</dbReference>
<dbReference type="EMBL" id="JWZT01002035">
    <property type="protein sequence ID" value="KII70548.1"/>
    <property type="molecule type" value="Genomic_DNA"/>
</dbReference>
<reference evidence="1 2" key="1">
    <citation type="journal article" date="2014" name="Genome Biol. Evol.">
        <title>The genome of the myxosporean Thelohanellus kitauei shows adaptations to nutrient acquisition within its fish host.</title>
        <authorList>
            <person name="Yang Y."/>
            <person name="Xiong J."/>
            <person name="Zhou Z."/>
            <person name="Huo F."/>
            <person name="Miao W."/>
            <person name="Ran C."/>
            <person name="Liu Y."/>
            <person name="Zhang J."/>
            <person name="Feng J."/>
            <person name="Wang M."/>
            <person name="Wang M."/>
            <person name="Wang L."/>
            <person name="Yao B."/>
        </authorList>
    </citation>
    <scope>NUCLEOTIDE SEQUENCE [LARGE SCALE GENOMIC DNA]</scope>
    <source>
        <strain evidence="1">Wuqing</strain>
    </source>
</reference>
<accession>A0A0C2JMF1</accession>
<gene>
    <name evidence="1" type="ORF">RF11_13133</name>
</gene>
<proteinExistence type="predicted"/>
<keyword evidence="2" id="KW-1185">Reference proteome</keyword>
<sequence>MNDNISEIPYEGEIVEYMLRRYDVIFVRSQDEKLYKTIIVYNNQKMLTQALDPYQIDDVSKDHGCKIPEYFAILDSRVKFDVSGVRNINFWTTINIEIRCSNYLSTNEKMFIVEICGDRRVSSSLRNIISQKIISKECEFFYRIQFSVNPYNKRWHFVDPLELLYTLFDPSTGYARMETHTMELKRFKMKIYTDTPIHELNTKRKMRMEFQNVLPDPIEDVDFKFFVECGKYLYRKLHFLNAFQRYILFFNTDSNVSLNDS</sequence>
<name>A0A0C2JMF1_THEKT</name>